<organism evidence="3 4">
    <name type="scientific">Hymenobacter edaphi</name>
    <dbReference type="NCBI Taxonomy" id="2211146"/>
    <lineage>
        <taxon>Bacteria</taxon>
        <taxon>Pseudomonadati</taxon>
        <taxon>Bacteroidota</taxon>
        <taxon>Cytophagia</taxon>
        <taxon>Cytophagales</taxon>
        <taxon>Hymenobacteraceae</taxon>
        <taxon>Hymenobacter</taxon>
    </lineage>
</organism>
<gene>
    <name evidence="3" type="ORF">DLM85_12105</name>
</gene>
<dbReference type="Pfam" id="PF00082">
    <property type="entry name" value="Peptidase_S8"/>
    <property type="match status" value="1"/>
</dbReference>
<name>A0A328BHK3_9BACT</name>
<dbReference type="Proteomes" id="UP000248553">
    <property type="component" value="Unassembled WGS sequence"/>
</dbReference>
<dbReference type="GO" id="GO:0004252">
    <property type="term" value="F:serine-type endopeptidase activity"/>
    <property type="evidence" value="ECO:0007669"/>
    <property type="project" value="InterPro"/>
</dbReference>
<dbReference type="AlphaFoldDB" id="A0A328BHK3"/>
<dbReference type="InterPro" id="IPR000209">
    <property type="entry name" value="Peptidase_S8/S53_dom"/>
</dbReference>
<protein>
    <recommendedName>
        <fullName evidence="2">Peptidase S8/S53 domain-containing protein</fullName>
    </recommendedName>
</protein>
<accession>A0A328BHK3</accession>
<dbReference type="InterPro" id="IPR008979">
    <property type="entry name" value="Galactose-bd-like_sf"/>
</dbReference>
<dbReference type="InterPro" id="IPR051048">
    <property type="entry name" value="Peptidase_S8/S53_subtilisin"/>
</dbReference>
<reference evidence="4" key="1">
    <citation type="submission" date="2018-05" db="EMBL/GenBank/DDBJ databases">
        <authorList>
            <person name="Nie L."/>
        </authorList>
    </citation>
    <scope>NUCLEOTIDE SEQUENCE [LARGE SCALE GENOMIC DNA]</scope>
    <source>
        <strain evidence="4">NL</strain>
    </source>
</reference>
<sequence>MAVLLPAALLSSVHAQTPGGRAAPATKLAPPLQLAPLAAAYRVQVPDAAAFRRWARQHLPAARLTAAPGPAGLFTVHGASSAAALAACPLVEFVDVADRRAQPEKEIDGVDLGANRVWPVHALFPQLDGRGLTASVKEEPFDSADIDFHGRVLPSALLGGQPSDHATIMATLIGGAGNSAPTGRGAAGQVRLASSSYANLLPDDGAQLSAAGVSVQNHSYGVAAVESYYGLEARAYDQQTRQYPALLHVFSSGNRGTQTSPAGSRYAAVAGVANLTGQFKQSKNTLSVGATDVLGQVAPLSSRGPAHDGRLKPELVALGEAGTSDAAALVSGAALLAQHAYRDQHAGVLPPAALTKAVLLNSADDVGRPGPDFEAGFGQTDALGAVQTMLAGRVLLDAVGAGATSSFPLAVPAGVRQLKLTLVWADAEAAANAAQALVNDLDVELVGPGGQRWRPWVLSAYAHPDSLRLPARRGADHLNNVEQITLAVPAAGTYQVQVRGYRLAVGSSQDFAVAYELETAGLDWTNPASTGTALRADQPQRLRWQWRGPAATGRLEYRLGSTGSWQLIGAAVDVAAGLYLWTPPDVAGAAQVRLVVGSTEYPSGAFALSRRPQPEVGYYCPSEGSVAAEALLTWPPVPGVSEYQILRLGATRLEPFRVVADTALLLSGAALGSRYYGVVPLLPDGTPAARARTLDYTRSGTGCYVRSFLPRQLVSSEVQFELVLGTTYRLRRIYLERQTAAGFETVQTLTPGPQPRFWLTDVPPGPGRYAYRAHLETQAGRSIYTGIEEAYFAAVGDVAVFPNPVAAGQPITVLDAEQRLLHWQLFDHLGRLLREASTDEGTLGQVPTDGLHPGTYVLRLRPAGGGASFTRRVLVR</sequence>
<dbReference type="InterPro" id="IPR026444">
    <property type="entry name" value="Secre_tail"/>
</dbReference>
<dbReference type="OrthoDB" id="9792152at2"/>
<proteinExistence type="inferred from homology"/>
<evidence type="ECO:0000313" key="3">
    <source>
        <dbReference type="EMBL" id="RAK66942.1"/>
    </source>
</evidence>
<dbReference type="SUPFAM" id="SSF52743">
    <property type="entry name" value="Subtilisin-like"/>
    <property type="match status" value="1"/>
</dbReference>
<dbReference type="Gene3D" id="2.60.120.380">
    <property type="match status" value="1"/>
</dbReference>
<dbReference type="Gene3D" id="3.40.50.200">
    <property type="entry name" value="Peptidase S8/S53 domain"/>
    <property type="match status" value="1"/>
</dbReference>
<dbReference type="NCBIfam" id="TIGR04183">
    <property type="entry name" value="Por_Secre_tail"/>
    <property type="match status" value="1"/>
</dbReference>
<comment type="caution">
    <text evidence="3">The sequence shown here is derived from an EMBL/GenBank/DDBJ whole genome shotgun (WGS) entry which is preliminary data.</text>
</comment>
<dbReference type="GO" id="GO:0006508">
    <property type="term" value="P:proteolysis"/>
    <property type="evidence" value="ECO:0007669"/>
    <property type="project" value="InterPro"/>
</dbReference>
<evidence type="ECO:0000313" key="4">
    <source>
        <dbReference type="Proteomes" id="UP000248553"/>
    </source>
</evidence>
<feature type="domain" description="Peptidase S8/S53" evidence="2">
    <location>
        <begin position="163"/>
        <end position="378"/>
    </location>
</feature>
<evidence type="ECO:0000256" key="1">
    <source>
        <dbReference type="ARBA" id="ARBA00011073"/>
    </source>
</evidence>
<comment type="similarity">
    <text evidence="1">Belongs to the peptidase S8 family.</text>
</comment>
<evidence type="ECO:0000259" key="2">
    <source>
        <dbReference type="Pfam" id="PF00082"/>
    </source>
</evidence>
<dbReference type="EMBL" id="QHKM01000003">
    <property type="protein sequence ID" value="RAK66942.1"/>
    <property type="molecule type" value="Genomic_DNA"/>
</dbReference>
<keyword evidence="4" id="KW-1185">Reference proteome</keyword>
<dbReference type="InterPro" id="IPR036852">
    <property type="entry name" value="Peptidase_S8/S53_dom_sf"/>
</dbReference>
<dbReference type="PANTHER" id="PTHR43399:SF4">
    <property type="entry name" value="CELL WALL-ASSOCIATED PROTEASE"/>
    <property type="match status" value="1"/>
</dbReference>
<dbReference type="SUPFAM" id="SSF49785">
    <property type="entry name" value="Galactose-binding domain-like"/>
    <property type="match status" value="1"/>
</dbReference>
<dbReference type="PANTHER" id="PTHR43399">
    <property type="entry name" value="SUBTILISIN-RELATED"/>
    <property type="match status" value="1"/>
</dbReference>